<keyword evidence="8" id="KW-0479">Metal-binding</keyword>
<dbReference type="AlphaFoldDB" id="Q8GUE5"/>
<dbReference type="InterPro" id="IPR016951">
    <property type="entry name" value="Haem_Oase_decyc_pln"/>
</dbReference>
<evidence type="ECO:0000256" key="10">
    <source>
        <dbReference type="ARBA" id="ARBA00023002"/>
    </source>
</evidence>
<dbReference type="PANTHER" id="PTHR35703">
    <property type="entry name" value="HEME OXYGENASE 1, CHLOROPLASTIC-RELATED"/>
    <property type="match status" value="1"/>
</dbReference>
<keyword evidence="11" id="KW-0408">Iron</keyword>
<organism evidence="12">
    <name type="scientific">Ceratodon purpureus</name>
    <name type="common">Fire moss</name>
    <name type="synonym">Dicranum purpureum</name>
    <dbReference type="NCBI Taxonomy" id="3225"/>
    <lineage>
        <taxon>Eukaryota</taxon>
        <taxon>Viridiplantae</taxon>
        <taxon>Streptophyta</taxon>
        <taxon>Embryophyta</taxon>
        <taxon>Bryophyta</taxon>
        <taxon>Bryophytina</taxon>
        <taxon>Bryopsida</taxon>
        <taxon>Dicranidae</taxon>
        <taxon>Pseudoditrichales</taxon>
        <taxon>Ditrichaceae</taxon>
        <taxon>Ceratodon</taxon>
    </lineage>
</organism>
<evidence type="ECO:0000256" key="11">
    <source>
        <dbReference type="ARBA" id="ARBA00023004"/>
    </source>
</evidence>
<keyword evidence="7" id="KW-0934">Plastid</keyword>
<evidence type="ECO:0000256" key="2">
    <source>
        <dbReference type="ARBA" id="ARBA00006134"/>
    </source>
</evidence>
<dbReference type="GO" id="GO:0006788">
    <property type="term" value="P:heme oxidation"/>
    <property type="evidence" value="ECO:0007669"/>
    <property type="project" value="InterPro"/>
</dbReference>
<dbReference type="GO" id="GO:0009507">
    <property type="term" value="C:chloroplast"/>
    <property type="evidence" value="ECO:0007669"/>
    <property type="project" value="UniProtKB-SubCell"/>
</dbReference>
<dbReference type="GO" id="GO:0004392">
    <property type="term" value="F:heme oxygenase (decyclizing) activity"/>
    <property type="evidence" value="ECO:0007669"/>
    <property type="project" value="UniProtKB-EC"/>
</dbReference>
<sequence>MMAMAVGELGLGLKGSAAPVVGAGREKSVIQNGPSRAPTSAHFWSRISQKVDLRSSNVFGRILGFGVEAPSTSTSSFSVRASSVAPEKSKSRPGEKKGFVEEMRFVAMKLHTRDQSKEGEKEADVQPVGQWKPSIPGYIKFLVDSKKVYDTMETIVEKASHPSSDEYFRNTGLERSARLAKDLEWFASQGHEIPEAGPDGITYANLLTELSESDVPAFICHFYNVYFAHSAGGRFIGKQVAQQILDGRELEFYKWDGELSELLGAVKVNLNKVAEEWTREQKDHCLKETENSFKYSGKILRLIVSA</sequence>
<dbReference type="EC" id="1.14.14.18" evidence="3"/>
<evidence type="ECO:0000256" key="8">
    <source>
        <dbReference type="ARBA" id="ARBA00022723"/>
    </source>
</evidence>
<dbReference type="Gene3D" id="1.20.910.10">
    <property type="entry name" value="Heme oxygenase-like"/>
    <property type="match status" value="1"/>
</dbReference>
<dbReference type="FunFam" id="1.20.910.10:FF:000005">
    <property type="entry name" value="Heme oxygenase 1"/>
    <property type="match status" value="1"/>
</dbReference>
<dbReference type="InterPro" id="IPR016084">
    <property type="entry name" value="Haem_Oase-like_multi-hlx"/>
</dbReference>
<keyword evidence="4" id="KW-0150">Chloroplast</keyword>
<evidence type="ECO:0000256" key="9">
    <source>
        <dbReference type="ARBA" id="ARBA00022946"/>
    </source>
</evidence>
<evidence type="ECO:0000256" key="3">
    <source>
        <dbReference type="ARBA" id="ARBA00012360"/>
    </source>
</evidence>
<accession>Q8GUE5</accession>
<keyword evidence="10" id="KW-0560">Oxidoreductase</keyword>
<proteinExistence type="inferred from homology"/>
<evidence type="ECO:0000256" key="5">
    <source>
        <dbReference type="ARBA" id="ARBA00022531"/>
    </source>
</evidence>
<keyword evidence="6" id="KW-0349">Heme</keyword>
<dbReference type="Pfam" id="PF01126">
    <property type="entry name" value="Heme_oxygenase"/>
    <property type="match status" value="1"/>
</dbReference>
<dbReference type="CDD" id="cd19165">
    <property type="entry name" value="HemeO"/>
    <property type="match status" value="1"/>
</dbReference>
<dbReference type="SUPFAM" id="SSF48613">
    <property type="entry name" value="Heme oxygenase-like"/>
    <property type="match status" value="1"/>
</dbReference>
<gene>
    <name evidence="12" type="primary">ho1</name>
</gene>
<keyword evidence="5" id="KW-0602">Photosynthesis</keyword>
<dbReference type="GO" id="GO:0010024">
    <property type="term" value="P:phytochromobilin biosynthetic process"/>
    <property type="evidence" value="ECO:0007669"/>
    <property type="project" value="TreeGrafter"/>
</dbReference>
<evidence type="ECO:0000256" key="1">
    <source>
        <dbReference type="ARBA" id="ARBA00004229"/>
    </source>
</evidence>
<evidence type="ECO:0000256" key="4">
    <source>
        <dbReference type="ARBA" id="ARBA00022528"/>
    </source>
</evidence>
<dbReference type="InterPro" id="IPR002051">
    <property type="entry name" value="Haem_Oase"/>
</dbReference>
<evidence type="ECO:0000256" key="7">
    <source>
        <dbReference type="ARBA" id="ARBA00022640"/>
    </source>
</evidence>
<name>Q8GUE5_CERPU</name>
<dbReference type="InterPro" id="IPR016053">
    <property type="entry name" value="Haem_Oase-like"/>
</dbReference>
<evidence type="ECO:0000313" key="12">
    <source>
        <dbReference type="EMBL" id="CAD34591.1"/>
    </source>
</evidence>
<dbReference type="PANTHER" id="PTHR35703:SF2">
    <property type="entry name" value="HEME OXYGENASE 1, CHLOROPLASTIC-RELATED"/>
    <property type="match status" value="1"/>
</dbReference>
<dbReference type="GO" id="GO:0015979">
    <property type="term" value="P:photosynthesis"/>
    <property type="evidence" value="ECO:0007669"/>
    <property type="project" value="UniProtKB-KW"/>
</dbReference>
<dbReference type="GO" id="GO:0046872">
    <property type="term" value="F:metal ion binding"/>
    <property type="evidence" value="ECO:0007669"/>
    <property type="project" value="UniProtKB-KW"/>
</dbReference>
<evidence type="ECO:0000256" key="6">
    <source>
        <dbReference type="ARBA" id="ARBA00022617"/>
    </source>
</evidence>
<dbReference type="PIRSF" id="PIRSF030219">
    <property type="entry name" value="Heme_Oase_decyc_pln"/>
    <property type="match status" value="1"/>
</dbReference>
<keyword evidence="9" id="KW-0809">Transit peptide</keyword>
<comment type="similarity">
    <text evidence="2">Belongs to the heme oxygenase family.</text>
</comment>
<protein>
    <recommendedName>
        <fullName evidence="3">heme oxygenase (biliverdin-producing)</fullName>
        <ecNumber evidence="3">1.14.14.18</ecNumber>
    </recommendedName>
</protein>
<dbReference type="EMBL" id="AJ489940">
    <property type="protein sequence ID" value="CAD34591.1"/>
    <property type="molecule type" value="Genomic_DNA"/>
</dbReference>
<reference evidence="12" key="1">
    <citation type="journal article" date="2005" name="Planta">
        <title>Targeted site-directed mutagenesis of a heme oxygenase locus by gene replacement in the moss Ceratodon purpureus.</title>
        <authorList>
            <person name="Brucker G."/>
            <person name="Mittmann F."/>
            <person name="Hartmann E."/>
            <person name="Lamparter T."/>
        </authorList>
    </citation>
    <scope>NUCLEOTIDE SEQUENCE</scope>
    <source>
        <strain evidence="12">Wt4</strain>
    </source>
</reference>
<comment type="subcellular location">
    <subcellularLocation>
        <location evidence="1">Plastid</location>
        <location evidence="1">Chloroplast</location>
    </subcellularLocation>
</comment>